<evidence type="ECO:0000256" key="2">
    <source>
        <dbReference type="ARBA" id="ARBA00022801"/>
    </source>
</evidence>
<dbReference type="GO" id="GO:0004553">
    <property type="term" value="F:hydrolase activity, hydrolyzing O-glycosyl compounds"/>
    <property type="evidence" value="ECO:0007669"/>
    <property type="project" value="InterPro"/>
</dbReference>
<feature type="domain" description="Glycoside hydrolase family 3 N-terminal" evidence="4">
    <location>
        <begin position="2"/>
        <end position="91"/>
    </location>
</feature>
<name>A0A1M7B382_PSETH</name>
<dbReference type="AlphaFoldDB" id="A0A1M7B382"/>
<dbReference type="Pfam" id="PF00933">
    <property type="entry name" value="Glyco_hydro_3"/>
    <property type="match status" value="1"/>
</dbReference>
<evidence type="ECO:0000313" key="6">
    <source>
        <dbReference type="Proteomes" id="UP000184363"/>
    </source>
</evidence>
<dbReference type="PANTHER" id="PTHR30480:SF16">
    <property type="entry name" value="GLYCOSIDE HYDROLASE FAMILY 3 DOMAIN PROTEIN"/>
    <property type="match status" value="1"/>
</dbReference>
<keyword evidence="2 5" id="KW-0378">Hydrolase</keyword>
<accession>A0A1M7B382</accession>
<dbReference type="InterPro" id="IPR001764">
    <property type="entry name" value="Glyco_hydro_3_N"/>
</dbReference>
<proteinExistence type="inferred from homology"/>
<dbReference type="PANTHER" id="PTHR30480">
    <property type="entry name" value="BETA-HEXOSAMINIDASE-RELATED"/>
    <property type="match status" value="1"/>
</dbReference>
<evidence type="ECO:0000259" key="4">
    <source>
        <dbReference type="Pfam" id="PF00933"/>
    </source>
</evidence>
<dbReference type="STRING" id="1848.SAMN05443637_13212"/>
<evidence type="ECO:0000313" key="5">
    <source>
        <dbReference type="EMBL" id="SHL49443.1"/>
    </source>
</evidence>
<dbReference type="InterPro" id="IPR036962">
    <property type="entry name" value="Glyco_hydro_3_N_sf"/>
</dbReference>
<dbReference type="InterPro" id="IPR050226">
    <property type="entry name" value="NagZ_Beta-hexosaminidase"/>
</dbReference>
<keyword evidence="3" id="KW-0326">Glycosidase</keyword>
<comment type="similarity">
    <text evidence="1">Belongs to the glycosyl hydrolase 3 family.</text>
</comment>
<keyword evidence="6" id="KW-1185">Reference proteome</keyword>
<dbReference type="EMBL" id="FRAP01000032">
    <property type="protein sequence ID" value="SHL49443.1"/>
    <property type="molecule type" value="Genomic_DNA"/>
</dbReference>
<gene>
    <name evidence="5" type="ORF">SAMN05443637_13212</name>
</gene>
<dbReference type="SUPFAM" id="SSF51445">
    <property type="entry name" value="(Trans)glycosidases"/>
    <property type="match status" value="1"/>
</dbReference>
<reference evidence="5 6" key="1">
    <citation type="submission" date="2016-11" db="EMBL/GenBank/DDBJ databases">
        <authorList>
            <person name="Jaros S."/>
            <person name="Januszkiewicz K."/>
            <person name="Wedrychowicz H."/>
        </authorList>
    </citation>
    <scope>NUCLEOTIDE SEQUENCE [LARGE SCALE GENOMIC DNA]</scope>
    <source>
        <strain evidence="5 6">DSM 43832</strain>
    </source>
</reference>
<protein>
    <submittedName>
        <fullName evidence="5">Glycosyl hydrolase family 3 N terminal domain-containing protein</fullName>
    </submittedName>
</protein>
<dbReference type="GO" id="GO:0009254">
    <property type="term" value="P:peptidoglycan turnover"/>
    <property type="evidence" value="ECO:0007669"/>
    <property type="project" value="TreeGrafter"/>
</dbReference>
<evidence type="ECO:0000256" key="3">
    <source>
        <dbReference type="ARBA" id="ARBA00023295"/>
    </source>
</evidence>
<evidence type="ECO:0000256" key="1">
    <source>
        <dbReference type="ARBA" id="ARBA00005336"/>
    </source>
</evidence>
<dbReference type="Gene3D" id="3.20.20.300">
    <property type="entry name" value="Glycoside hydrolase, family 3, N-terminal domain"/>
    <property type="match status" value="1"/>
</dbReference>
<dbReference type="GO" id="GO:0005975">
    <property type="term" value="P:carbohydrate metabolic process"/>
    <property type="evidence" value="ECO:0007669"/>
    <property type="project" value="InterPro"/>
</dbReference>
<dbReference type="InterPro" id="IPR017853">
    <property type="entry name" value="GH"/>
</dbReference>
<organism evidence="5 6">
    <name type="scientific">Pseudonocardia thermophila</name>
    <dbReference type="NCBI Taxonomy" id="1848"/>
    <lineage>
        <taxon>Bacteria</taxon>
        <taxon>Bacillati</taxon>
        <taxon>Actinomycetota</taxon>
        <taxon>Actinomycetes</taxon>
        <taxon>Pseudonocardiales</taxon>
        <taxon>Pseudonocardiaceae</taxon>
        <taxon>Pseudonocardia</taxon>
    </lineage>
</organism>
<dbReference type="Proteomes" id="UP000184363">
    <property type="component" value="Unassembled WGS sequence"/>
</dbReference>
<sequence length="91" mass="9281">MLAPVADVNAAPDNPVIGVRAYGTEPALVSRHTAAFVRGVQSAGAAACAKHWPQHGCTTVDSHVDLPTVAVDLATLRARDLPPFAAAVEAG</sequence>